<evidence type="ECO:0000256" key="1">
    <source>
        <dbReference type="SAM" id="Phobius"/>
    </source>
</evidence>
<dbReference type="InParanoid" id="A2F5K2"/>
<feature type="transmembrane region" description="Helical" evidence="1">
    <location>
        <begin position="148"/>
        <end position="174"/>
    </location>
</feature>
<dbReference type="VEuPathDB" id="TrichDB:TVAGG3_0511250"/>
<sequence>MRTIEAWKALKVKSVPNLINAVVTKTKERKKTILNLQKLIDFIIKNDFQITREDITSIYPEYNEFIELITPFLNFILMTPTDLFKYLTDIDISKFTTSLYEFTKELRYGSVSCDIYVKMNNRFYSDFYKPLFKKYGEGKLKRPVKNMILFVSILFDIIISISLVILIFFAVIFIRMLSNYYKKLKIRSKYQNLDNIE</sequence>
<dbReference type="Proteomes" id="UP000001542">
    <property type="component" value="Unassembled WGS sequence"/>
</dbReference>
<reference evidence="2" key="1">
    <citation type="submission" date="2006-10" db="EMBL/GenBank/DDBJ databases">
        <authorList>
            <person name="Amadeo P."/>
            <person name="Zhao Q."/>
            <person name="Wortman J."/>
            <person name="Fraser-Liggett C."/>
            <person name="Carlton J."/>
        </authorList>
    </citation>
    <scope>NUCLEOTIDE SEQUENCE</scope>
    <source>
        <strain evidence="2">G3</strain>
    </source>
</reference>
<keyword evidence="1" id="KW-0812">Transmembrane</keyword>
<dbReference type="VEuPathDB" id="TrichDB:TVAG_088100"/>
<keyword evidence="1" id="KW-0472">Membrane</keyword>
<name>A2F5K2_TRIV3</name>
<reference evidence="2" key="2">
    <citation type="journal article" date="2007" name="Science">
        <title>Draft genome sequence of the sexually transmitted pathogen Trichomonas vaginalis.</title>
        <authorList>
            <person name="Carlton J.M."/>
            <person name="Hirt R.P."/>
            <person name="Silva J.C."/>
            <person name="Delcher A.L."/>
            <person name="Schatz M."/>
            <person name="Zhao Q."/>
            <person name="Wortman J.R."/>
            <person name="Bidwell S.L."/>
            <person name="Alsmark U.C.M."/>
            <person name="Besteiro S."/>
            <person name="Sicheritz-Ponten T."/>
            <person name="Noel C.J."/>
            <person name="Dacks J.B."/>
            <person name="Foster P.G."/>
            <person name="Simillion C."/>
            <person name="Van de Peer Y."/>
            <person name="Miranda-Saavedra D."/>
            <person name="Barton G.J."/>
            <person name="Westrop G.D."/>
            <person name="Mueller S."/>
            <person name="Dessi D."/>
            <person name="Fiori P.L."/>
            <person name="Ren Q."/>
            <person name="Paulsen I."/>
            <person name="Zhang H."/>
            <person name="Bastida-Corcuera F.D."/>
            <person name="Simoes-Barbosa A."/>
            <person name="Brown M.T."/>
            <person name="Hayes R.D."/>
            <person name="Mukherjee M."/>
            <person name="Okumura C.Y."/>
            <person name="Schneider R."/>
            <person name="Smith A.J."/>
            <person name="Vanacova S."/>
            <person name="Villalvazo M."/>
            <person name="Haas B.J."/>
            <person name="Pertea M."/>
            <person name="Feldblyum T.V."/>
            <person name="Utterback T.R."/>
            <person name="Shu C.L."/>
            <person name="Osoegawa K."/>
            <person name="de Jong P.J."/>
            <person name="Hrdy I."/>
            <person name="Horvathova L."/>
            <person name="Zubacova Z."/>
            <person name="Dolezal P."/>
            <person name="Malik S.B."/>
            <person name="Logsdon J.M. Jr."/>
            <person name="Henze K."/>
            <person name="Gupta A."/>
            <person name="Wang C.C."/>
            <person name="Dunne R.L."/>
            <person name="Upcroft J.A."/>
            <person name="Upcroft P."/>
            <person name="White O."/>
            <person name="Salzberg S.L."/>
            <person name="Tang P."/>
            <person name="Chiu C.-H."/>
            <person name="Lee Y.-S."/>
            <person name="Embley T.M."/>
            <person name="Coombs G.H."/>
            <person name="Mottram J.C."/>
            <person name="Tachezy J."/>
            <person name="Fraser-Liggett C.M."/>
            <person name="Johnson P.J."/>
        </authorList>
    </citation>
    <scope>NUCLEOTIDE SEQUENCE [LARGE SCALE GENOMIC DNA]</scope>
    <source>
        <strain evidence="2">G3</strain>
    </source>
</reference>
<keyword evidence="3" id="KW-1185">Reference proteome</keyword>
<dbReference type="EMBL" id="DS113624">
    <property type="protein sequence ID" value="EAX99828.1"/>
    <property type="molecule type" value="Genomic_DNA"/>
</dbReference>
<dbReference type="KEGG" id="tva:4757646"/>
<dbReference type="RefSeq" id="XP_001312758.1">
    <property type="nucleotide sequence ID" value="XM_001312757.1"/>
</dbReference>
<keyword evidence="1" id="KW-1133">Transmembrane helix</keyword>
<dbReference type="AlphaFoldDB" id="A2F5K2"/>
<gene>
    <name evidence="2" type="ORF">TVAG_088100</name>
</gene>
<evidence type="ECO:0000313" key="3">
    <source>
        <dbReference type="Proteomes" id="UP000001542"/>
    </source>
</evidence>
<protein>
    <submittedName>
        <fullName evidence="2">Uncharacterized protein</fullName>
    </submittedName>
</protein>
<proteinExistence type="predicted"/>
<organism evidence="2 3">
    <name type="scientific">Trichomonas vaginalis (strain ATCC PRA-98 / G3)</name>
    <dbReference type="NCBI Taxonomy" id="412133"/>
    <lineage>
        <taxon>Eukaryota</taxon>
        <taxon>Metamonada</taxon>
        <taxon>Parabasalia</taxon>
        <taxon>Trichomonadida</taxon>
        <taxon>Trichomonadidae</taxon>
        <taxon>Trichomonas</taxon>
    </lineage>
</organism>
<evidence type="ECO:0000313" key="2">
    <source>
        <dbReference type="EMBL" id="EAX99828.1"/>
    </source>
</evidence>
<accession>A2F5K2</accession>